<evidence type="ECO:0000256" key="3">
    <source>
        <dbReference type="ARBA" id="ARBA00022801"/>
    </source>
</evidence>
<dbReference type="Pfam" id="PF00753">
    <property type="entry name" value="Lactamase_B"/>
    <property type="match status" value="1"/>
</dbReference>
<dbReference type="Gene3D" id="3.60.15.10">
    <property type="entry name" value="Ribonuclease Z/Hydroxyacylglutathione hydrolase-like"/>
    <property type="match status" value="1"/>
</dbReference>
<evidence type="ECO:0000313" key="9">
    <source>
        <dbReference type="Proteomes" id="UP000659697"/>
    </source>
</evidence>
<reference evidence="9" key="1">
    <citation type="journal article" date="2019" name="Int. J. Syst. Evol. Microbiol.">
        <title>The Global Catalogue of Microorganisms (GCM) 10K type strain sequencing project: providing services to taxonomists for standard genome sequencing and annotation.</title>
        <authorList>
            <consortium name="The Broad Institute Genomics Platform"/>
            <consortium name="The Broad Institute Genome Sequencing Center for Infectious Disease"/>
            <person name="Wu L."/>
            <person name="Ma J."/>
        </authorList>
    </citation>
    <scope>NUCLEOTIDE SEQUENCE [LARGE SCALE GENOMIC DNA]</scope>
    <source>
        <strain evidence="9">CGMCC 1.7003</strain>
    </source>
</reference>
<dbReference type="InterPro" id="IPR011108">
    <property type="entry name" value="RMMBL"/>
</dbReference>
<proteinExistence type="predicted"/>
<feature type="domain" description="Metallo-beta-lactamase" evidence="7">
    <location>
        <begin position="36"/>
        <end position="241"/>
    </location>
</feature>
<name>A0ABQ3L3N3_9ALTE</name>
<dbReference type="EMBL" id="BNAO01000002">
    <property type="protein sequence ID" value="GHG62849.1"/>
    <property type="molecule type" value="Genomic_DNA"/>
</dbReference>
<dbReference type="Gene3D" id="3.40.50.10710">
    <property type="entry name" value="Metallo-hydrolase/oxidoreductase"/>
    <property type="match status" value="1"/>
</dbReference>
<protein>
    <submittedName>
        <fullName evidence="8">MBL fold hydrolase</fullName>
    </submittedName>
</protein>
<dbReference type="GO" id="GO:0016787">
    <property type="term" value="F:hydrolase activity"/>
    <property type="evidence" value="ECO:0007669"/>
    <property type="project" value="UniProtKB-KW"/>
</dbReference>
<evidence type="ECO:0000256" key="1">
    <source>
        <dbReference type="ARBA" id="ARBA00022722"/>
    </source>
</evidence>
<evidence type="ECO:0000256" key="6">
    <source>
        <dbReference type="ARBA" id="ARBA00022884"/>
    </source>
</evidence>
<dbReference type="InterPro" id="IPR042173">
    <property type="entry name" value="RNase_J_2"/>
</dbReference>
<evidence type="ECO:0000313" key="8">
    <source>
        <dbReference type="EMBL" id="GHG62849.1"/>
    </source>
</evidence>
<dbReference type="InterPro" id="IPR055132">
    <property type="entry name" value="RNase_J_b_CASP"/>
</dbReference>
<dbReference type="InterPro" id="IPR036866">
    <property type="entry name" value="RibonucZ/Hydroxyglut_hydro"/>
</dbReference>
<dbReference type="CDD" id="cd07714">
    <property type="entry name" value="RNaseJ_MBL-fold"/>
    <property type="match status" value="1"/>
</dbReference>
<keyword evidence="1" id="KW-0540">Nuclease</keyword>
<keyword evidence="3 8" id="KW-0378">Hydrolase</keyword>
<comment type="caution">
    <text evidence="8">The sequence shown here is derived from an EMBL/GenBank/DDBJ whole genome shotgun (WGS) entry which is preliminary data.</text>
</comment>
<dbReference type="Proteomes" id="UP000659697">
    <property type="component" value="Unassembled WGS sequence"/>
</dbReference>
<dbReference type="Pfam" id="PF07521">
    <property type="entry name" value="RMMBL"/>
    <property type="match status" value="1"/>
</dbReference>
<evidence type="ECO:0000259" key="7">
    <source>
        <dbReference type="SMART" id="SM00849"/>
    </source>
</evidence>
<sequence>MPAIKGAILGKAVVFDTQPGIKDLWFLPLGGCGEIGMNLNLYGHAGQWLMVDCGVTFYNPLQPTNLATSDNPLTAEVQAADPSFISQQRERLCAIVITHAHEDHIGALVYLWPRLQAPVYCTPFAAEILRRKIARSGLSTDMPIIEIPPGGTCQCGPFLINWLSITHSIPEPQALLITTEAGTVFHTADWKMDAAPILGRAFKPQVFKRLAKLGVTAMVCDSTNALKSGFSLSETACYQALLEVIKPAKQRVVVSGFSSNIGRLISLGRVAQQSGRYLALFGRAMENMLGAARQCGFWPEDIPLIEAGHIGFLPAEEVLVVATGSQGEPRAALTKLAEDRHPQLLLEENDLVIFSAIMIPGNEMLISRLIDKFKAKKVQVLQPADTLLPIHVSGHPNQGELDLLYRYVKPAIAVPVHGEAPHMRANAEVARQAGVPQQLLGQNGDLFILAPQARCWQNFVKAGRIAIEN</sequence>
<keyword evidence="4" id="KW-0862">Zinc</keyword>
<keyword evidence="9" id="KW-1185">Reference proteome</keyword>
<evidence type="ECO:0000256" key="5">
    <source>
        <dbReference type="ARBA" id="ARBA00022839"/>
    </source>
</evidence>
<dbReference type="InterPro" id="IPR001279">
    <property type="entry name" value="Metallo-B-lactamas"/>
</dbReference>
<dbReference type="PANTHER" id="PTHR43694:SF1">
    <property type="entry name" value="RIBONUCLEASE J"/>
    <property type="match status" value="1"/>
</dbReference>
<dbReference type="PANTHER" id="PTHR43694">
    <property type="entry name" value="RIBONUCLEASE J"/>
    <property type="match status" value="1"/>
</dbReference>
<dbReference type="Pfam" id="PF22505">
    <property type="entry name" value="RNase_J_b_CASP"/>
    <property type="match status" value="1"/>
</dbReference>
<dbReference type="SMART" id="SM00849">
    <property type="entry name" value="Lactamase_B"/>
    <property type="match status" value="1"/>
</dbReference>
<keyword evidence="2" id="KW-0479">Metal-binding</keyword>
<accession>A0ABQ3L3N3</accession>
<evidence type="ECO:0000256" key="4">
    <source>
        <dbReference type="ARBA" id="ARBA00022833"/>
    </source>
</evidence>
<evidence type="ECO:0000256" key="2">
    <source>
        <dbReference type="ARBA" id="ARBA00022723"/>
    </source>
</evidence>
<organism evidence="8 9">
    <name type="scientific">Alishewanella longhuensis</name>
    <dbReference type="NCBI Taxonomy" id="1091037"/>
    <lineage>
        <taxon>Bacteria</taxon>
        <taxon>Pseudomonadati</taxon>
        <taxon>Pseudomonadota</taxon>
        <taxon>Gammaproteobacteria</taxon>
        <taxon>Alteromonadales</taxon>
        <taxon>Alteromonadaceae</taxon>
        <taxon>Alishewanella</taxon>
    </lineage>
</organism>
<dbReference type="SUPFAM" id="SSF56281">
    <property type="entry name" value="Metallo-hydrolase/oxidoreductase"/>
    <property type="match status" value="1"/>
</dbReference>
<keyword evidence="5" id="KW-0269">Exonuclease</keyword>
<gene>
    <name evidence="8" type="ORF">GCM10010919_08070</name>
</gene>
<keyword evidence="6" id="KW-0694">RNA-binding</keyword>